<feature type="non-terminal residue" evidence="1">
    <location>
        <position position="98"/>
    </location>
</feature>
<protein>
    <submittedName>
        <fullName evidence="1">Uncharacterized protein</fullName>
    </submittedName>
</protein>
<dbReference type="EMBL" id="JASPKZ010003050">
    <property type="protein sequence ID" value="KAJ9594361.1"/>
    <property type="molecule type" value="Genomic_DNA"/>
</dbReference>
<gene>
    <name evidence="1" type="ORF">L9F63_014203</name>
</gene>
<accession>A0AAD8A951</accession>
<organism evidence="1 2">
    <name type="scientific">Diploptera punctata</name>
    <name type="common">Pacific beetle cockroach</name>
    <dbReference type="NCBI Taxonomy" id="6984"/>
    <lineage>
        <taxon>Eukaryota</taxon>
        <taxon>Metazoa</taxon>
        <taxon>Ecdysozoa</taxon>
        <taxon>Arthropoda</taxon>
        <taxon>Hexapoda</taxon>
        <taxon>Insecta</taxon>
        <taxon>Pterygota</taxon>
        <taxon>Neoptera</taxon>
        <taxon>Polyneoptera</taxon>
        <taxon>Dictyoptera</taxon>
        <taxon>Blattodea</taxon>
        <taxon>Blaberoidea</taxon>
        <taxon>Blaberidae</taxon>
        <taxon>Diplopterinae</taxon>
        <taxon>Diploptera</taxon>
    </lineage>
</organism>
<dbReference type="AlphaFoldDB" id="A0AAD8A951"/>
<feature type="non-terminal residue" evidence="1">
    <location>
        <position position="1"/>
    </location>
</feature>
<sequence length="98" mass="11031">PNRPLFRTPCEFQSNALCDTPVRVRILLPVAAKAAGNTLVYATILHVTVLYKLQHQLSPLLHVWYYIPQMFMAAYSQEVKESLQVPLQSSAIHLSGIL</sequence>
<dbReference type="Proteomes" id="UP001233999">
    <property type="component" value="Unassembled WGS sequence"/>
</dbReference>
<keyword evidence="2" id="KW-1185">Reference proteome</keyword>
<reference evidence="1" key="2">
    <citation type="submission" date="2023-05" db="EMBL/GenBank/DDBJ databases">
        <authorList>
            <person name="Fouks B."/>
        </authorList>
    </citation>
    <scope>NUCLEOTIDE SEQUENCE</scope>
    <source>
        <strain evidence="1">Stay&amp;Tobe</strain>
        <tissue evidence="1">Testes</tissue>
    </source>
</reference>
<evidence type="ECO:0000313" key="2">
    <source>
        <dbReference type="Proteomes" id="UP001233999"/>
    </source>
</evidence>
<evidence type="ECO:0000313" key="1">
    <source>
        <dbReference type="EMBL" id="KAJ9594361.1"/>
    </source>
</evidence>
<proteinExistence type="predicted"/>
<comment type="caution">
    <text evidence="1">The sequence shown here is derived from an EMBL/GenBank/DDBJ whole genome shotgun (WGS) entry which is preliminary data.</text>
</comment>
<reference evidence="1" key="1">
    <citation type="journal article" date="2023" name="IScience">
        <title>Live-bearing cockroach genome reveals convergent evolutionary mechanisms linked to viviparity in insects and beyond.</title>
        <authorList>
            <person name="Fouks B."/>
            <person name="Harrison M.C."/>
            <person name="Mikhailova A.A."/>
            <person name="Marchal E."/>
            <person name="English S."/>
            <person name="Carruthers M."/>
            <person name="Jennings E.C."/>
            <person name="Chiamaka E.L."/>
            <person name="Frigard R.A."/>
            <person name="Pippel M."/>
            <person name="Attardo G.M."/>
            <person name="Benoit J.B."/>
            <person name="Bornberg-Bauer E."/>
            <person name="Tobe S.S."/>
        </authorList>
    </citation>
    <scope>NUCLEOTIDE SEQUENCE</scope>
    <source>
        <strain evidence="1">Stay&amp;Tobe</strain>
    </source>
</reference>
<name>A0AAD8A951_DIPPU</name>